<dbReference type="SMART" id="SM00710">
    <property type="entry name" value="PbH1"/>
    <property type="match status" value="5"/>
</dbReference>
<accession>A0A518BX01</accession>
<proteinExistence type="predicted"/>
<feature type="chain" id="PRO_5022171156" description="Probable pectate lyase C" evidence="2">
    <location>
        <begin position="35"/>
        <end position="747"/>
    </location>
</feature>
<feature type="signal peptide" evidence="2">
    <location>
        <begin position="1"/>
        <end position="34"/>
    </location>
</feature>
<dbReference type="AlphaFoldDB" id="A0A518BX01"/>
<keyword evidence="5" id="KW-1185">Reference proteome</keyword>
<dbReference type="KEGG" id="mcad:Pan265_13460"/>
<dbReference type="Proteomes" id="UP000320386">
    <property type="component" value="Chromosome"/>
</dbReference>
<reference evidence="4 5" key="1">
    <citation type="submission" date="2019-02" db="EMBL/GenBank/DDBJ databases">
        <title>Deep-cultivation of Planctomycetes and their phenomic and genomic characterization uncovers novel biology.</title>
        <authorList>
            <person name="Wiegand S."/>
            <person name="Jogler M."/>
            <person name="Boedeker C."/>
            <person name="Pinto D."/>
            <person name="Vollmers J."/>
            <person name="Rivas-Marin E."/>
            <person name="Kohn T."/>
            <person name="Peeters S.H."/>
            <person name="Heuer A."/>
            <person name="Rast P."/>
            <person name="Oberbeckmann S."/>
            <person name="Bunk B."/>
            <person name="Jeske O."/>
            <person name="Meyerdierks A."/>
            <person name="Storesund J.E."/>
            <person name="Kallscheuer N."/>
            <person name="Luecker S."/>
            <person name="Lage O.M."/>
            <person name="Pohl T."/>
            <person name="Merkel B.J."/>
            <person name="Hornburger P."/>
            <person name="Mueller R.-W."/>
            <person name="Bruemmer F."/>
            <person name="Labrenz M."/>
            <person name="Spormann A.M."/>
            <person name="Op den Camp H."/>
            <person name="Overmann J."/>
            <person name="Amann R."/>
            <person name="Jetten M.S.M."/>
            <person name="Mascher T."/>
            <person name="Medema M.H."/>
            <person name="Devos D.P."/>
            <person name="Kaster A.-K."/>
            <person name="Ovreas L."/>
            <person name="Rohde M."/>
            <person name="Galperin M.Y."/>
            <person name="Jogler C."/>
        </authorList>
    </citation>
    <scope>NUCLEOTIDE SEQUENCE [LARGE SCALE GENOMIC DNA]</scope>
    <source>
        <strain evidence="4 5">Pan265</strain>
    </source>
</reference>
<evidence type="ECO:0000313" key="4">
    <source>
        <dbReference type="EMBL" id="QDU71496.1"/>
    </source>
</evidence>
<dbReference type="Pfam" id="PF00404">
    <property type="entry name" value="Dockerin_1"/>
    <property type="match status" value="1"/>
</dbReference>
<evidence type="ECO:0000256" key="2">
    <source>
        <dbReference type="SAM" id="SignalP"/>
    </source>
</evidence>
<dbReference type="PANTHER" id="PTHR36453">
    <property type="entry name" value="SECRETED PROTEIN-RELATED"/>
    <property type="match status" value="1"/>
</dbReference>
<evidence type="ECO:0000313" key="5">
    <source>
        <dbReference type="Proteomes" id="UP000320386"/>
    </source>
</evidence>
<dbReference type="InterPro" id="IPR006626">
    <property type="entry name" value="PbH1"/>
</dbReference>
<dbReference type="GO" id="GO:0004553">
    <property type="term" value="F:hydrolase activity, hydrolyzing O-glycosyl compounds"/>
    <property type="evidence" value="ECO:0007669"/>
    <property type="project" value="InterPro"/>
</dbReference>
<dbReference type="InterPro" id="IPR036439">
    <property type="entry name" value="Dockerin_dom_sf"/>
</dbReference>
<evidence type="ECO:0000256" key="1">
    <source>
        <dbReference type="ARBA" id="ARBA00016512"/>
    </source>
</evidence>
<dbReference type="Gene3D" id="2.160.20.10">
    <property type="entry name" value="Single-stranded right-handed beta-helix, Pectin lyase-like"/>
    <property type="match status" value="1"/>
</dbReference>
<dbReference type="InterPro" id="IPR012334">
    <property type="entry name" value="Pectin_lyas_fold"/>
</dbReference>
<dbReference type="PROSITE" id="PS00018">
    <property type="entry name" value="EF_HAND_1"/>
    <property type="match status" value="2"/>
</dbReference>
<keyword evidence="2" id="KW-0732">Signal</keyword>
<dbReference type="SUPFAM" id="SSF51126">
    <property type="entry name" value="Pectin lyase-like"/>
    <property type="match status" value="1"/>
</dbReference>
<name>A0A518BX01_9BACT</name>
<dbReference type="InterPro" id="IPR018247">
    <property type="entry name" value="EF_Hand_1_Ca_BS"/>
</dbReference>
<organism evidence="4 5">
    <name type="scientific">Mucisphaera calidilacus</name>
    <dbReference type="NCBI Taxonomy" id="2527982"/>
    <lineage>
        <taxon>Bacteria</taxon>
        <taxon>Pseudomonadati</taxon>
        <taxon>Planctomycetota</taxon>
        <taxon>Phycisphaerae</taxon>
        <taxon>Phycisphaerales</taxon>
        <taxon>Phycisphaeraceae</taxon>
        <taxon>Mucisphaera</taxon>
    </lineage>
</organism>
<dbReference type="SUPFAM" id="SSF63446">
    <property type="entry name" value="Type I dockerin domain"/>
    <property type="match status" value="1"/>
</dbReference>
<dbReference type="GO" id="GO:0000272">
    <property type="term" value="P:polysaccharide catabolic process"/>
    <property type="evidence" value="ECO:0007669"/>
    <property type="project" value="InterPro"/>
</dbReference>
<dbReference type="CDD" id="cd14254">
    <property type="entry name" value="Dockerin_II"/>
    <property type="match status" value="1"/>
</dbReference>
<dbReference type="PROSITE" id="PS51257">
    <property type="entry name" value="PROKAR_LIPOPROTEIN"/>
    <property type="match status" value="1"/>
</dbReference>
<dbReference type="InterPro" id="IPR039448">
    <property type="entry name" value="Beta_helix"/>
</dbReference>
<dbReference type="EMBL" id="CP036280">
    <property type="protein sequence ID" value="QDU71496.1"/>
    <property type="molecule type" value="Genomic_DNA"/>
</dbReference>
<sequence precursor="true">MNRSDVHDLKAATRRGVFVFALFALGCVSGQADAVVDGANFNASAIVNTYHVDIHGSTSPGTTGSEGDPFGSIESAILRARNDLDAGIGARVLIHPGTYRQSMGSHLWVNSSANRKNTPLLIEGSGPGVVISGADVMTGWQYEGNGVYSTPWTHNIGNDTYWQAGYAPDDSVLAHRAEQVIVNGSALRPALIEQYDFANDGSGQSRWTYTGVVNPTTTLQPGQFGVAERSDHAWGDRLYVRLPENANPADALVEASTRSKLFEMNGKDQIAFRNLTFQHAANHVTRTSGGQDREGVIIFDGFQSNPNSLSSNILFDGVTSRWNSAEGIRIENVSGVTVRNSHFDYNGSQGFSLQKASDVVYESNTANYNNWRDGALGGQPGWYTGGMKWASMEGVRIRDLEVIGNVGAGLWFDIDVQDVVIEDLVSVYNTRNLFLEISQGPFTIERALLAMPDEGDASVRSLMAEDVTISDSIILGGPDRNSDAVYFVSYGRGRSNVTGEFYRPGPLTVEDSIVYGEGEAAAVNNHNQFNASTYPDLWAAAQHGWTGIGNTYFAENPDKAFAWRKNSGFNYGEGTLEEWLAFLATNGSEEIDPTFADPRFQDMARLVFLPAEDSPFYGNEGDLPFMDLSGYTAELAAFYAWAGVNRDVLVTIPPIPGDANESGKVDLLDLSILASSYNRPGLYTWSDGDFNGDQRVDLLDLSILASHFGERRTFSSSSDPTIPAPSSLSVLVLSGCAIRRQPSRQRC</sequence>
<feature type="domain" description="Right handed beta helix" evidence="3">
    <location>
        <begin position="311"/>
        <end position="430"/>
    </location>
</feature>
<dbReference type="InterPro" id="IPR011050">
    <property type="entry name" value="Pectin_lyase_fold/virulence"/>
</dbReference>
<dbReference type="InterPro" id="IPR002105">
    <property type="entry name" value="Dockerin_1_rpt"/>
</dbReference>
<evidence type="ECO:0000259" key="3">
    <source>
        <dbReference type="Pfam" id="PF13229"/>
    </source>
</evidence>
<dbReference type="PANTHER" id="PTHR36453:SF1">
    <property type="entry name" value="RIGHT HANDED BETA HELIX DOMAIN-CONTAINING PROTEIN"/>
    <property type="match status" value="1"/>
</dbReference>
<gene>
    <name evidence="4" type="ORF">Pan265_13460</name>
</gene>
<dbReference type="Pfam" id="PF13229">
    <property type="entry name" value="Beta_helix"/>
    <property type="match status" value="1"/>
</dbReference>
<protein>
    <recommendedName>
        <fullName evidence="1">Probable pectate lyase C</fullName>
    </recommendedName>
</protein>
<dbReference type="RefSeq" id="WP_236254790.1">
    <property type="nucleotide sequence ID" value="NZ_CP036280.1"/>
</dbReference>
<dbReference type="Gene3D" id="1.10.1330.10">
    <property type="entry name" value="Dockerin domain"/>
    <property type="match status" value="1"/>
</dbReference>